<sequence>MNVSDLIQAGLVDLKGQEAISTSDQLDTDYLRGFLRSAGNIRRNTSITGTHRMDLRGAQLPQMDIEQQRLYGAVFRGLDEFERGIKEIAKIADQAARLAYDGLTNGALAPDTTLEGGK</sequence>
<reference evidence="1 2" key="1">
    <citation type="submission" date="2018-05" db="EMBL/GenBank/DDBJ databases">
        <title>Genomic Encyclopedia of Type Strains, Phase IV (KMG-IV): sequencing the most valuable type-strain genomes for metagenomic binning, comparative biology and taxonomic classification.</title>
        <authorList>
            <person name="Goeker M."/>
        </authorList>
    </citation>
    <scope>NUCLEOTIDE SEQUENCE [LARGE SCALE GENOMIC DNA]</scope>
    <source>
        <strain evidence="1 2">DSM 44704</strain>
    </source>
</reference>
<dbReference type="AlphaFoldDB" id="A0A318K6K4"/>
<keyword evidence="2" id="KW-1185">Reference proteome</keyword>
<evidence type="ECO:0000313" key="2">
    <source>
        <dbReference type="Proteomes" id="UP000247569"/>
    </source>
</evidence>
<organism evidence="1 2">
    <name type="scientific">Nocardia tenerifensis</name>
    <dbReference type="NCBI Taxonomy" id="228006"/>
    <lineage>
        <taxon>Bacteria</taxon>
        <taxon>Bacillati</taxon>
        <taxon>Actinomycetota</taxon>
        <taxon>Actinomycetes</taxon>
        <taxon>Mycobacteriales</taxon>
        <taxon>Nocardiaceae</taxon>
        <taxon>Nocardia</taxon>
    </lineage>
</organism>
<evidence type="ECO:0000313" key="1">
    <source>
        <dbReference type="EMBL" id="PXX68523.1"/>
    </source>
</evidence>
<name>A0A318K6K4_9NOCA</name>
<dbReference type="EMBL" id="QJKF01000002">
    <property type="protein sequence ID" value="PXX68523.1"/>
    <property type="molecule type" value="Genomic_DNA"/>
</dbReference>
<dbReference type="Proteomes" id="UP000247569">
    <property type="component" value="Unassembled WGS sequence"/>
</dbReference>
<proteinExistence type="predicted"/>
<evidence type="ECO:0008006" key="3">
    <source>
        <dbReference type="Google" id="ProtNLM"/>
    </source>
</evidence>
<accession>A0A318K6K4</accession>
<gene>
    <name evidence="1" type="ORF">DFR70_102205</name>
</gene>
<protein>
    <recommendedName>
        <fullName evidence="3">Type I restriction enzyme S subunit</fullName>
    </recommendedName>
</protein>
<comment type="caution">
    <text evidence="1">The sequence shown here is derived from an EMBL/GenBank/DDBJ whole genome shotgun (WGS) entry which is preliminary data.</text>
</comment>